<sequence>MAILFTTQHVDVVDCQAAFSKELVLYSQELQLRRGQFSVHEPYYKSNTTASAGQKRKRENIADIETESWHQEHARPFLVQCIKELSKDIFSQLDSTKHTSTALSNDDSGIDFTSLVSLAQASSRFTRQLDRLELTDQDHVTDMEPLDVFHRMISNSSTSNAVQIIIQDQKYIIPPDASFYMSDMTTGMKDLKTHARSIGFYDFIVMDPPWPNKSVHRSSHYETQDIYDLFKIPMKQLIATGGLLAVWVTNKPKFRKFVINKLFPTWNIKFVGVWYWLKVTTSGETVVPLDSPHRKPYEQLVLGIAMPQQPLDQEDESSSKGIPDTHAIISIPSRQHSRKPPLQDVMANYLPKDPKCLELFARCLTPHWTSWGNECLKFQHSQYFEAIKDPVDEES</sequence>
<dbReference type="GO" id="GO:0005634">
    <property type="term" value="C:nucleus"/>
    <property type="evidence" value="ECO:0007669"/>
    <property type="project" value="TreeGrafter"/>
</dbReference>
<gene>
    <name evidence="2" type="ORF">LRAMOSA02128</name>
</gene>
<evidence type="ECO:0008006" key="3">
    <source>
        <dbReference type="Google" id="ProtNLM"/>
    </source>
</evidence>
<dbReference type="InterPro" id="IPR002052">
    <property type="entry name" value="DNA_methylase_N6_adenine_CS"/>
</dbReference>
<dbReference type="Pfam" id="PF05063">
    <property type="entry name" value="MT-A70"/>
    <property type="match status" value="1"/>
</dbReference>
<organism evidence="2">
    <name type="scientific">Lichtheimia ramosa</name>
    <dbReference type="NCBI Taxonomy" id="688394"/>
    <lineage>
        <taxon>Eukaryota</taxon>
        <taxon>Fungi</taxon>
        <taxon>Fungi incertae sedis</taxon>
        <taxon>Mucoromycota</taxon>
        <taxon>Mucoromycotina</taxon>
        <taxon>Mucoromycetes</taxon>
        <taxon>Mucorales</taxon>
        <taxon>Lichtheimiaceae</taxon>
        <taxon>Lichtheimia</taxon>
    </lineage>
</organism>
<evidence type="ECO:0000313" key="2">
    <source>
        <dbReference type="EMBL" id="CDS08180.1"/>
    </source>
</evidence>
<accession>A0A077WL72</accession>
<dbReference type="GO" id="GO:0032259">
    <property type="term" value="P:methylation"/>
    <property type="evidence" value="ECO:0007669"/>
    <property type="project" value="InterPro"/>
</dbReference>
<dbReference type="InterPro" id="IPR007757">
    <property type="entry name" value="MT-A70-like"/>
</dbReference>
<reference evidence="2" key="1">
    <citation type="journal article" date="2014" name="Genome Announc.">
        <title>De novo whole-genome sequence and genome annotation of Lichtheimia ramosa.</title>
        <authorList>
            <person name="Linde J."/>
            <person name="Schwartze V."/>
            <person name="Binder U."/>
            <person name="Lass-Florl C."/>
            <person name="Voigt K."/>
            <person name="Horn F."/>
        </authorList>
    </citation>
    <scope>NUCLEOTIDE SEQUENCE</scope>
    <source>
        <strain evidence="2">JMRC FSU:6197</strain>
    </source>
</reference>
<proteinExistence type="inferred from homology"/>
<comment type="similarity">
    <text evidence="1">Belongs to the MT-A70-like family.</text>
</comment>
<dbReference type="GO" id="GO:0008168">
    <property type="term" value="F:methyltransferase activity"/>
    <property type="evidence" value="ECO:0007669"/>
    <property type="project" value="InterPro"/>
</dbReference>
<evidence type="ECO:0000256" key="1">
    <source>
        <dbReference type="PROSITE-ProRule" id="PRU00489"/>
    </source>
</evidence>
<dbReference type="InterPro" id="IPR029063">
    <property type="entry name" value="SAM-dependent_MTases_sf"/>
</dbReference>
<dbReference type="PANTHER" id="PTHR12829:SF4">
    <property type="entry name" value="N(6)-ADENINE-SPECIFIC METHYLTRANSFERASE METTL4"/>
    <property type="match status" value="1"/>
</dbReference>
<dbReference type="SUPFAM" id="SSF53335">
    <property type="entry name" value="S-adenosyl-L-methionine-dependent methyltransferases"/>
    <property type="match status" value="1"/>
</dbReference>
<dbReference type="PROSITE" id="PS51143">
    <property type="entry name" value="MT_A70"/>
    <property type="match status" value="1"/>
</dbReference>
<dbReference type="EMBL" id="LK023324">
    <property type="protein sequence ID" value="CDS08180.1"/>
    <property type="molecule type" value="Genomic_DNA"/>
</dbReference>
<dbReference type="OrthoDB" id="61116at2759"/>
<protein>
    <recommendedName>
        <fullName evidence="3">Methyltransferase-like protein 4</fullName>
    </recommendedName>
</protein>
<dbReference type="PROSITE" id="PS00092">
    <property type="entry name" value="N6_MTASE"/>
    <property type="match status" value="1"/>
</dbReference>
<dbReference type="GO" id="GO:0003676">
    <property type="term" value="F:nucleic acid binding"/>
    <property type="evidence" value="ECO:0007669"/>
    <property type="project" value="InterPro"/>
</dbReference>
<dbReference type="PANTHER" id="PTHR12829">
    <property type="entry name" value="N6-ADENOSINE-METHYLTRANSFERASE"/>
    <property type="match status" value="1"/>
</dbReference>
<name>A0A077WL72_9FUNG</name>
<dbReference type="AlphaFoldDB" id="A0A077WL72"/>